<feature type="domain" description="LD-carboxypeptidase C-terminal" evidence="8">
    <location>
        <begin position="226"/>
        <end position="336"/>
    </location>
</feature>
<evidence type="ECO:0000256" key="6">
    <source>
        <dbReference type="SAM" id="MobiDB-lite"/>
    </source>
</evidence>
<evidence type="ECO:0000256" key="5">
    <source>
        <dbReference type="ARBA" id="ARBA00022825"/>
    </source>
</evidence>
<dbReference type="SUPFAM" id="SSF52317">
    <property type="entry name" value="Class I glutamine amidotransferase-like"/>
    <property type="match status" value="1"/>
</dbReference>
<sequence length="361" mass="37272">MDQLTTGGAADGHDPAPGPTPAPAPLPRAPGLPVPGRPATGLPVPGPRRRPRRLTAGDRVALVAPSGPIDPQRLAAGTALLRSWGLQVVPGDHLLDRHPVHGYLAGTDADRAADFQRAWLDPGIAAVVCARGGYGVQRMVDLVDWDALRAAPPKILVGFSDITVLHETVDLRLGLPTLYGPMGTAATFLDDPATADHLRRTLFEPETTRVLTAATAEPLVPGRAAGTTAGGCAALLATDRGTPTARRSFAGTILLLEDVNELPYRLDRTLTQLLRSGAMDGVAGIALGSWEGCGPPGPVREVMLDRLAPLGVPVIWELGFGHGPSSLTVPLGVHAVLDADAGTLTLDEPVFGAAAVGEAAA</sequence>
<dbReference type="InterPro" id="IPR027461">
    <property type="entry name" value="Carboxypeptidase_A_C_sf"/>
</dbReference>
<dbReference type="InterPro" id="IPR027478">
    <property type="entry name" value="LdcA_N"/>
</dbReference>
<evidence type="ECO:0000259" key="8">
    <source>
        <dbReference type="Pfam" id="PF17676"/>
    </source>
</evidence>
<evidence type="ECO:0000256" key="1">
    <source>
        <dbReference type="ARBA" id="ARBA00010233"/>
    </source>
</evidence>
<dbReference type="EMBL" id="BAAALD010000119">
    <property type="protein sequence ID" value="GAA1120424.1"/>
    <property type="molecule type" value="Genomic_DNA"/>
</dbReference>
<proteinExistence type="inferred from homology"/>
<feature type="compositionally biased region" description="Pro residues" evidence="6">
    <location>
        <begin position="16"/>
        <end position="36"/>
    </location>
</feature>
<evidence type="ECO:0000313" key="9">
    <source>
        <dbReference type="EMBL" id="GAA1120424.1"/>
    </source>
</evidence>
<feature type="region of interest" description="Disordered" evidence="6">
    <location>
        <begin position="1"/>
        <end position="53"/>
    </location>
</feature>
<dbReference type="Gene3D" id="3.40.50.10740">
    <property type="entry name" value="Class I glutamine amidotransferase-like"/>
    <property type="match status" value="1"/>
</dbReference>
<dbReference type="CDD" id="cd07025">
    <property type="entry name" value="Peptidase_S66"/>
    <property type="match status" value="1"/>
</dbReference>
<protein>
    <submittedName>
        <fullName evidence="9">LD-carboxypeptidase</fullName>
    </submittedName>
</protein>
<keyword evidence="10" id="KW-1185">Reference proteome</keyword>
<accession>A0ABP4EPW5</accession>
<keyword evidence="2" id="KW-0121">Carboxypeptidase</keyword>
<dbReference type="Gene3D" id="3.50.30.60">
    <property type="entry name" value="LD-carboxypeptidase A C-terminal domain-like"/>
    <property type="match status" value="1"/>
</dbReference>
<dbReference type="InterPro" id="IPR003507">
    <property type="entry name" value="S66_fam"/>
</dbReference>
<keyword evidence="5" id="KW-0720">Serine protease</keyword>
<dbReference type="PANTHER" id="PTHR30237">
    <property type="entry name" value="MURAMOYLTETRAPEPTIDE CARBOXYPEPTIDASE"/>
    <property type="match status" value="1"/>
</dbReference>
<dbReference type="RefSeq" id="WP_344627786.1">
    <property type="nucleotide sequence ID" value="NZ_BAAALD010000119.1"/>
</dbReference>
<dbReference type="PIRSF" id="PIRSF028757">
    <property type="entry name" value="LD-carboxypeptidase"/>
    <property type="match status" value="1"/>
</dbReference>
<comment type="caution">
    <text evidence="9">The sequence shown here is derived from an EMBL/GenBank/DDBJ whole genome shotgun (WGS) entry which is preliminary data.</text>
</comment>
<evidence type="ECO:0000256" key="2">
    <source>
        <dbReference type="ARBA" id="ARBA00022645"/>
    </source>
</evidence>
<dbReference type="PANTHER" id="PTHR30237:SF2">
    <property type="entry name" value="MUREIN TETRAPEPTIDE CARBOXYPEPTIDASE"/>
    <property type="match status" value="1"/>
</dbReference>
<dbReference type="InterPro" id="IPR040449">
    <property type="entry name" value="Peptidase_S66_N"/>
</dbReference>
<evidence type="ECO:0000313" key="10">
    <source>
        <dbReference type="Proteomes" id="UP001499987"/>
    </source>
</evidence>
<dbReference type="InterPro" id="IPR029062">
    <property type="entry name" value="Class_I_gatase-like"/>
</dbReference>
<gene>
    <name evidence="9" type="ORF">GCM10009663_70130</name>
</gene>
<feature type="domain" description="LD-carboxypeptidase N-terminal" evidence="7">
    <location>
        <begin position="60"/>
        <end position="180"/>
    </location>
</feature>
<keyword evidence="4" id="KW-0378">Hydrolase</keyword>
<dbReference type="Pfam" id="PF02016">
    <property type="entry name" value="Peptidase_S66"/>
    <property type="match status" value="1"/>
</dbReference>
<dbReference type="SUPFAM" id="SSF141986">
    <property type="entry name" value="LD-carboxypeptidase A C-terminal domain-like"/>
    <property type="match status" value="1"/>
</dbReference>
<organism evidence="9 10">
    <name type="scientific">Kitasatospora arboriphila</name>
    <dbReference type="NCBI Taxonomy" id="258052"/>
    <lineage>
        <taxon>Bacteria</taxon>
        <taxon>Bacillati</taxon>
        <taxon>Actinomycetota</taxon>
        <taxon>Actinomycetes</taxon>
        <taxon>Kitasatosporales</taxon>
        <taxon>Streptomycetaceae</taxon>
        <taxon>Kitasatospora</taxon>
    </lineage>
</organism>
<dbReference type="Pfam" id="PF17676">
    <property type="entry name" value="Peptidase_S66C"/>
    <property type="match status" value="1"/>
</dbReference>
<comment type="similarity">
    <text evidence="1">Belongs to the peptidase S66 family.</text>
</comment>
<evidence type="ECO:0000259" key="7">
    <source>
        <dbReference type="Pfam" id="PF02016"/>
    </source>
</evidence>
<keyword evidence="3" id="KW-0645">Protease</keyword>
<evidence type="ECO:0000256" key="3">
    <source>
        <dbReference type="ARBA" id="ARBA00022670"/>
    </source>
</evidence>
<dbReference type="Proteomes" id="UP001499987">
    <property type="component" value="Unassembled WGS sequence"/>
</dbReference>
<evidence type="ECO:0000256" key="4">
    <source>
        <dbReference type="ARBA" id="ARBA00022801"/>
    </source>
</evidence>
<reference evidence="10" key="1">
    <citation type="journal article" date="2019" name="Int. J. Syst. Evol. Microbiol.">
        <title>The Global Catalogue of Microorganisms (GCM) 10K type strain sequencing project: providing services to taxonomists for standard genome sequencing and annotation.</title>
        <authorList>
            <consortium name="The Broad Institute Genomics Platform"/>
            <consortium name="The Broad Institute Genome Sequencing Center for Infectious Disease"/>
            <person name="Wu L."/>
            <person name="Ma J."/>
        </authorList>
    </citation>
    <scope>NUCLEOTIDE SEQUENCE [LARGE SCALE GENOMIC DNA]</scope>
    <source>
        <strain evidence="10">JCM 13002</strain>
    </source>
</reference>
<dbReference type="InterPro" id="IPR040921">
    <property type="entry name" value="Peptidase_S66C"/>
</dbReference>
<name>A0ABP4EPW5_9ACTN</name>